<sequence length="988" mass="107995">MSQLLLPDNEARRGAEEKINNLAKDPTVVPALLAHVRSSVHENVRQLAAVLLRKKITGHWMKLGADVQESTKNVLLESIVKEPSSRVRRASADVVSIIAKHCVPSGQWPGLLPFLFECSQSSQEEHREVALILFSSLTETVGDMLRPQFVTLHAIFVNGLRDKDSSRVRVAALKAVGSLLDWIQTEQEVAVEIISCLARFKPKTLVRHKLVLPILSVMCPVITEPEGRDEEDEISAHRFAAQLVDTLAVNLPKKHVYPPLLEFVKMNAHSQAANNREAASMVLGIIAEGCNEVMRQGLDELMPLALGGLRDPEPLVRGAASFAIGQFAEHLQPEILERYAEFLPAVFTVLGDAEPGVREKVYYALDAFLEQLGEELLPYLEPLMNRLMEALRVEKRVFQGLCLSAMGSLAAAAGSAFVPYVETVLSVLKEFMMLEQPDDLHVRSRATELVGIIGVAVGRSVIEPVLPGFMELALKGFALDAEVLREYGHGFFGNVAEILEADFAQYLPHVMPQAFASCYLDDGSLVDVEGSDNEEEGDMDNGAVDLVSSDEDHEGDDTKVRNLSIRTGVLDEKAAATQALGLFALHTKEAFRPYLEETLAVLKKNSGYFHEDVRVQAIIALQHLLTATQAAFPTGSVVADGVTLPIAAEVKHVLDTVMEAYIRTLEEEDDKETVAQACLCIVPVIKSVGLAPVETYMKRLSDGILDIVKQKALCQWHGDSDAELEEEEDEEEEHDEVLMDAATDVLPAMASLMGASFEPVFREHFEPLTKFMRPSRPASDHTMVIACVAEVAKYIGPAIQPYIESVMPVAIKELAAEEAGNKRNAAFCIGKLCEHGGATALPYYQNVLGALHPIFQKEEEEPAVKDNACGAVARMIMASPSALPLAQVLPVFISGLPLKEDMEEAESSYGCLCNLIQAGCAEILPHIPQVVKVFGEVVTQADVPEQVKGGIGSTVKLLYNQYMEQMQPVLSSLPPEHAQALSDLVGRV</sequence>
<comment type="subcellular location">
    <subcellularLocation>
        <location evidence="2">Cytoplasm</location>
    </subcellularLocation>
    <subcellularLocation>
        <location evidence="1">Nucleus</location>
    </subcellularLocation>
</comment>
<evidence type="ECO:0000256" key="3">
    <source>
        <dbReference type="ARBA" id="ARBA00022448"/>
    </source>
</evidence>
<dbReference type="Gene3D" id="1.25.10.10">
    <property type="entry name" value="Leucine-rich Repeat Variant"/>
    <property type="match status" value="2"/>
</dbReference>
<evidence type="ECO:0000256" key="1">
    <source>
        <dbReference type="ARBA" id="ARBA00004123"/>
    </source>
</evidence>
<keyword evidence="12" id="KW-1185">Reference proteome</keyword>
<keyword evidence="3" id="KW-0813">Transport</keyword>
<dbReference type="OMA" id="ANACGCV"/>
<dbReference type="Pfam" id="PF25780">
    <property type="entry name" value="TPR_IPO5"/>
    <property type="match status" value="1"/>
</dbReference>
<evidence type="ECO:0000313" key="11">
    <source>
        <dbReference type="EMBL" id="GBG68591.1"/>
    </source>
</evidence>
<dbReference type="Proteomes" id="UP000265515">
    <property type="component" value="Unassembled WGS sequence"/>
</dbReference>
<evidence type="ECO:0000256" key="5">
    <source>
        <dbReference type="ARBA" id="ARBA00022737"/>
    </source>
</evidence>
<dbReference type="InterPro" id="IPR021133">
    <property type="entry name" value="HEAT_type_2"/>
</dbReference>
<dbReference type="GO" id="GO:0031267">
    <property type="term" value="F:small GTPase binding"/>
    <property type="evidence" value="ECO:0007669"/>
    <property type="project" value="InterPro"/>
</dbReference>
<evidence type="ECO:0000259" key="10">
    <source>
        <dbReference type="PROSITE" id="PS50166"/>
    </source>
</evidence>
<dbReference type="InterPro" id="IPR058584">
    <property type="entry name" value="IMB1_TNPO1-like_TPR"/>
</dbReference>
<reference evidence="11 12" key="1">
    <citation type="journal article" date="2018" name="Cell">
        <title>The Chara Genome: Secondary Complexity and Implications for Plant Terrestrialization.</title>
        <authorList>
            <person name="Nishiyama T."/>
            <person name="Sakayama H."/>
            <person name="Vries J.D."/>
            <person name="Buschmann H."/>
            <person name="Saint-Marcoux D."/>
            <person name="Ullrich K.K."/>
            <person name="Haas F.B."/>
            <person name="Vanderstraeten L."/>
            <person name="Becker D."/>
            <person name="Lang D."/>
            <person name="Vosolsobe S."/>
            <person name="Rombauts S."/>
            <person name="Wilhelmsson P.K.I."/>
            <person name="Janitza P."/>
            <person name="Kern R."/>
            <person name="Heyl A."/>
            <person name="Rumpler F."/>
            <person name="Villalobos L.I.A.C."/>
            <person name="Clay J.M."/>
            <person name="Skokan R."/>
            <person name="Toyoda A."/>
            <person name="Suzuki Y."/>
            <person name="Kagoshima H."/>
            <person name="Schijlen E."/>
            <person name="Tajeshwar N."/>
            <person name="Catarino B."/>
            <person name="Hetherington A.J."/>
            <person name="Saltykova A."/>
            <person name="Bonnot C."/>
            <person name="Breuninger H."/>
            <person name="Symeonidi A."/>
            <person name="Radhakrishnan G.V."/>
            <person name="Van Nieuwerburgh F."/>
            <person name="Deforce D."/>
            <person name="Chang C."/>
            <person name="Karol K.G."/>
            <person name="Hedrich R."/>
            <person name="Ulvskov P."/>
            <person name="Glockner G."/>
            <person name="Delwiche C.F."/>
            <person name="Petrasek J."/>
            <person name="Van de Peer Y."/>
            <person name="Friml J."/>
            <person name="Beilby M."/>
            <person name="Dolan L."/>
            <person name="Kohara Y."/>
            <person name="Sugano S."/>
            <person name="Fujiyama A."/>
            <person name="Delaux P.-M."/>
            <person name="Quint M."/>
            <person name="TheiBen G."/>
            <person name="Hagemann M."/>
            <person name="Harholt J."/>
            <person name="Dunand C."/>
            <person name="Zachgo S."/>
            <person name="Langdale J."/>
            <person name="Maumus F."/>
            <person name="Straeten D.V.D."/>
            <person name="Gould S.B."/>
            <person name="Rensing S.A."/>
        </authorList>
    </citation>
    <scope>NUCLEOTIDE SEQUENCE [LARGE SCALE GENOMIC DNA]</scope>
    <source>
        <strain evidence="11 12">S276</strain>
    </source>
</reference>
<keyword evidence="7" id="KW-0539">Nucleus</keyword>
<name>A0A388KEY1_CHABU</name>
<dbReference type="InterPro" id="IPR001494">
    <property type="entry name" value="Importin-beta_N"/>
</dbReference>
<dbReference type="GO" id="GO:0005737">
    <property type="term" value="C:cytoplasm"/>
    <property type="evidence" value="ECO:0007669"/>
    <property type="project" value="UniProtKB-SubCell"/>
</dbReference>
<dbReference type="GO" id="GO:0006606">
    <property type="term" value="P:protein import into nucleus"/>
    <property type="evidence" value="ECO:0007669"/>
    <property type="project" value="InterPro"/>
</dbReference>
<dbReference type="AlphaFoldDB" id="A0A388KEY1"/>
<evidence type="ECO:0000256" key="6">
    <source>
        <dbReference type="ARBA" id="ARBA00022927"/>
    </source>
</evidence>
<accession>A0A388KEY1</accession>
<dbReference type="SMART" id="SM00913">
    <property type="entry name" value="IBN_N"/>
    <property type="match status" value="1"/>
</dbReference>
<keyword evidence="5" id="KW-0677">Repeat</keyword>
<gene>
    <name evidence="11" type="ORF">CBR_g3136</name>
</gene>
<feature type="region of interest" description="Disordered" evidence="9">
    <location>
        <begin position="529"/>
        <end position="554"/>
    </location>
</feature>
<proteinExistence type="predicted"/>
<evidence type="ECO:0000313" key="12">
    <source>
        <dbReference type="Proteomes" id="UP000265515"/>
    </source>
</evidence>
<dbReference type="Gramene" id="GBG68591">
    <property type="protein sequence ID" value="GBG68591"/>
    <property type="gene ID" value="CBR_g3136"/>
</dbReference>
<dbReference type="InterPro" id="IPR016024">
    <property type="entry name" value="ARM-type_fold"/>
</dbReference>
<dbReference type="Pfam" id="PF25574">
    <property type="entry name" value="TPR_IMB1"/>
    <property type="match status" value="1"/>
</dbReference>
<dbReference type="InterPro" id="IPR057672">
    <property type="entry name" value="TPR_IPO4/5"/>
</dbReference>
<organism evidence="11 12">
    <name type="scientific">Chara braunii</name>
    <name type="common">Braun's stonewort</name>
    <dbReference type="NCBI Taxonomy" id="69332"/>
    <lineage>
        <taxon>Eukaryota</taxon>
        <taxon>Viridiplantae</taxon>
        <taxon>Streptophyta</taxon>
        <taxon>Charophyceae</taxon>
        <taxon>Charales</taxon>
        <taxon>Characeae</taxon>
        <taxon>Chara</taxon>
    </lineage>
</organism>
<evidence type="ECO:0000256" key="7">
    <source>
        <dbReference type="ARBA" id="ARBA00023242"/>
    </source>
</evidence>
<keyword evidence="4" id="KW-0963">Cytoplasm</keyword>
<evidence type="ECO:0000256" key="4">
    <source>
        <dbReference type="ARBA" id="ARBA00022490"/>
    </source>
</evidence>
<evidence type="ECO:0000256" key="2">
    <source>
        <dbReference type="ARBA" id="ARBA00004496"/>
    </source>
</evidence>
<dbReference type="InterPro" id="IPR011989">
    <property type="entry name" value="ARM-like"/>
</dbReference>
<keyword evidence="6" id="KW-0653">Protein transport</keyword>
<dbReference type="EMBL" id="BFEA01000102">
    <property type="protein sequence ID" value="GBG68591.1"/>
    <property type="molecule type" value="Genomic_DNA"/>
</dbReference>
<dbReference type="SUPFAM" id="SSF48371">
    <property type="entry name" value="ARM repeat"/>
    <property type="match status" value="2"/>
</dbReference>
<dbReference type="PROSITE" id="PS50166">
    <property type="entry name" value="IMPORTIN_B_NT"/>
    <property type="match status" value="1"/>
</dbReference>
<dbReference type="Pfam" id="PF03810">
    <property type="entry name" value="IBN_N"/>
    <property type="match status" value="1"/>
</dbReference>
<evidence type="ECO:0000256" key="9">
    <source>
        <dbReference type="SAM" id="MobiDB-lite"/>
    </source>
</evidence>
<feature type="domain" description="Importin N-terminal" evidence="10">
    <location>
        <begin position="15"/>
        <end position="81"/>
    </location>
</feature>
<evidence type="ECO:0000256" key="8">
    <source>
        <dbReference type="PROSITE-ProRule" id="PRU00103"/>
    </source>
</evidence>
<feature type="repeat" description="HEAT" evidence="8">
    <location>
        <begin position="342"/>
        <end position="380"/>
    </location>
</feature>
<dbReference type="OrthoDB" id="7862313at2759"/>
<dbReference type="PANTHER" id="PTHR10527">
    <property type="entry name" value="IMPORTIN BETA"/>
    <property type="match status" value="1"/>
</dbReference>
<dbReference type="PROSITE" id="PS50077">
    <property type="entry name" value="HEAT_REPEAT"/>
    <property type="match status" value="2"/>
</dbReference>
<dbReference type="InterPro" id="IPR040122">
    <property type="entry name" value="Importin_beta"/>
</dbReference>
<comment type="caution">
    <text evidence="11">The sequence shown here is derived from an EMBL/GenBank/DDBJ whole genome shotgun (WGS) entry which is preliminary data.</text>
</comment>
<protein>
    <recommendedName>
        <fullName evidence="10">Importin N-terminal domain-containing protein</fullName>
    </recommendedName>
</protein>
<feature type="compositionally biased region" description="Acidic residues" evidence="9">
    <location>
        <begin position="529"/>
        <end position="539"/>
    </location>
</feature>
<feature type="repeat" description="HEAT" evidence="8">
    <location>
        <begin position="301"/>
        <end position="339"/>
    </location>
</feature>
<dbReference type="STRING" id="69332.A0A388KEY1"/>